<evidence type="ECO:0000313" key="2">
    <source>
        <dbReference type="EMBL" id="KAG6787555.1"/>
    </source>
</evidence>
<dbReference type="FunFam" id="2.40.50.140:FF:000004">
    <property type="entry name" value="Elongation factor P"/>
    <property type="match status" value="1"/>
</dbReference>
<dbReference type="GO" id="GO:0043043">
    <property type="term" value="P:peptide biosynthetic process"/>
    <property type="evidence" value="ECO:0007669"/>
    <property type="project" value="InterPro"/>
</dbReference>
<dbReference type="Proteomes" id="UP000886885">
    <property type="component" value="Chromosome 1D"/>
</dbReference>
<sequence>MRALLQLSKRLSRALVFSSSSYSSLTSSRTFATLTLFSPDCHGAAITTNGNVYARPWFAIQHRGVKVNAIHLRPGNVIEKSGRIFEVVDAEHKQRGRGGAILTLELRDVDSGNKQTLRFGAEEAVEKEMKVKMQLFDGRPLSGSIPKQVTCVIKETQDHAATPRYKKAVLDNGLIIQVPTYIETGEAVVVNTEDGSFVTRYCVYGDAYTLQSSCLSPDGRARMACLGFGITMVPCKLKWVGW</sequence>
<dbReference type="SMART" id="SM00841">
    <property type="entry name" value="Elong-fact-P_C"/>
    <property type="match status" value="1"/>
</dbReference>
<reference evidence="2" key="1">
    <citation type="journal article" date="2020" name="bioRxiv">
        <title>Hybrid origin of Populus tomentosa Carr. identified through genome sequencing and phylogenomic analysis.</title>
        <authorList>
            <person name="An X."/>
            <person name="Gao K."/>
            <person name="Chen Z."/>
            <person name="Li J."/>
            <person name="Yang X."/>
            <person name="Yang X."/>
            <person name="Zhou J."/>
            <person name="Guo T."/>
            <person name="Zhao T."/>
            <person name="Huang S."/>
            <person name="Miao D."/>
            <person name="Khan W.U."/>
            <person name="Rao P."/>
            <person name="Ye M."/>
            <person name="Lei B."/>
            <person name="Liao W."/>
            <person name="Wang J."/>
            <person name="Ji L."/>
            <person name="Li Y."/>
            <person name="Guo B."/>
            <person name="Mustafa N.S."/>
            <person name="Li S."/>
            <person name="Yun Q."/>
            <person name="Keller S.R."/>
            <person name="Mao J."/>
            <person name="Zhang R."/>
            <person name="Strauss S.H."/>
        </authorList>
    </citation>
    <scope>NUCLEOTIDE SEQUENCE</scope>
    <source>
        <strain evidence="2">GM15</strain>
        <tissue evidence="2">Leaf</tissue>
    </source>
</reference>
<dbReference type="GO" id="GO:0005829">
    <property type="term" value="C:cytosol"/>
    <property type="evidence" value="ECO:0007669"/>
    <property type="project" value="UniProtKB-ARBA"/>
</dbReference>
<feature type="domain" description="Elongation factor P C-terminal" evidence="1">
    <location>
        <begin position="149"/>
        <end position="200"/>
    </location>
</feature>
<dbReference type="GO" id="GO:0003746">
    <property type="term" value="F:translation elongation factor activity"/>
    <property type="evidence" value="ECO:0007669"/>
    <property type="project" value="TreeGrafter"/>
</dbReference>
<gene>
    <name evidence="2" type="ORF">POTOM_003596</name>
</gene>
<proteinExistence type="predicted"/>
<protein>
    <recommendedName>
        <fullName evidence="1">Elongation factor P C-terminal domain-containing protein</fullName>
    </recommendedName>
</protein>
<dbReference type="PANTHER" id="PTHR30053">
    <property type="entry name" value="ELONGATION FACTOR P"/>
    <property type="match status" value="1"/>
</dbReference>
<dbReference type="EMBL" id="JAAWWB010000002">
    <property type="protein sequence ID" value="KAG6787555.1"/>
    <property type="molecule type" value="Genomic_DNA"/>
</dbReference>
<dbReference type="InterPro" id="IPR015365">
    <property type="entry name" value="Elong-fact-P_C"/>
</dbReference>
<dbReference type="AlphaFoldDB" id="A0A8X8AUC3"/>
<comment type="caution">
    <text evidence="2">The sequence shown here is derived from an EMBL/GenBank/DDBJ whole genome shotgun (WGS) entry which is preliminary data.</text>
</comment>
<dbReference type="InterPro" id="IPR013185">
    <property type="entry name" value="Transl_elong_KOW-like"/>
</dbReference>
<accession>A0A8X8AUC3</accession>
<dbReference type="InterPro" id="IPR013852">
    <property type="entry name" value="Transl_elong_P/YeiP_CS"/>
</dbReference>
<dbReference type="PROSITE" id="PS01275">
    <property type="entry name" value="EFP"/>
    <property type="match status" value="1"/>
</dbReference>
<dbReference type="PANTHER" id="PTHR30053:SF14">
    <property type="entry name" value="TRANSLATION ELONGATION FACTOR KOW-LIKE DOMAIN-CONTAINING PROTEIN"/>
    <property type="match status" value="1"/>
</dbReference>
<keyword evidence="3" id="KW-1185">Reference proteome</keyword>
<dbReference type="OrthoDB" id="10259892at2759"/>
<dbReference type="Pfam" id="PF08207">
    <property type="entry name" value="EFP_N"/>
    <property type="match status" value="1"/>
</dbReference>
<dbReference type="Pfam" id="PF09285">
    <property type="entry name" value="Elong-fact-P_C"/>
    <property type="match status" value="1"/>
</dbReference>
<name>A0A8X8AUC3_POPTO</name>
<dbReference type="InterPro" id="IPR020599">
    <property type="entry name" value="Transl_elong_fac_P/YeiP"/>
</dbReference>
<evidence type="ECO:0000259" key="1">
    <source>
        <dbReference type="SMART" id="SM00841"/>
    </source>
</evidence>
<evidence type="ECO:0000313" key="3">
    <source>
        <dbReference type="Proteomes" id="UP000886885"/>
    </source>
</evidence>
<organism evidence="2 3">
    <name type="scientific">Populus tomentosa</name>
    <name type="common">Chinese white poplar</name>
    <dbReference type="NCBI Taxonomy" id="118781"/>
    <lineage>
        <taxon>Eukaryota</taxon>
        <taxon>Viridiplantae</taxon>
        <taxon>Streptophyta</taxon>
        <taxon>Embryophyta</taxon>
        <taxon>Tracheophyta</taxon>
        <taxon>Spermatophyta</taxon>
        <taxon>Magnoliopsida</taxon>
        <taxon>eudicotyledons</taxon>
        <taxon>Gunneridae</taxon>
        <taxon>Pentapetalae</taxon>
        <taxon>rosids</taxon>
        <taxon>fabids</taxon>
        <taxon>Malpighiales</taxon>
        <taxon>Salicaceae</taxon>
        <taxon>Saliceae</taxon>
        <taxon>Populus</taxon>
    </lineage>
</organism>